<keyword evidence="2 4" id="KW-0012">Acyltransferase</keyword>
<dbReference type="GO" id="GO:0006654">
    <property type="term" value="P:phosphatidic acid biosynthetic process"/>
    <property type="evidence" value="ECO:0007669"/>
    <property type="project" value="TreeGrafter"/>
</dbReference>
<dbReference type="EMBL" id="PTJA01000018">
    <property type="protein sequence ID" value="PPK76313.1"/>
    <property type="molecule type" value="Genomic_DNA"/>
</dbReference>
<dbReference type="SUPFAM" id="SSF69593">
    <property type="entry name" value="Glycerol-3-phosphate (1)-acyltransferase"/>
    <property type="match status" value="1"/>
</dbReference>
<dbReference type="Pfam" id="PF01553">
    <property type="entry name" value="Acyltransferase"/>
    <property type="match status" value="1"/>
</dbReference>
<dbReference type="InterPro" id="IPR002123">
    <property type="entry name" value="Plipid/glycerol_acylTrfase"/>
</dbReference>
<dbReference type="GO" id="GO:0003841">
    <property type="term" value="F:1-acylglycerol-3-phosphate O-acyltransferase activity"/>
    <property type="evidence" value="ECO:0007669"/>
    <property type="project" value="TreeGrafter"/>
</dbReference>
<feature type="domain" description="Phospholipid/glycerol acyltransferase" evidence="3">
    <location>
        <begin position="70"/>
        <end position="185"/>
    </location>
</feature>
<dbReference type="CDD" id="cd07989">
    <property type="entry name" value="LPLAT_AGPAT-like"/>
    <property type="match status" value="1"/>
</dbReference>
<comment type="caution">
    <text evidence="4">The sequence shown here is derived from an EMBL/GenBank/DDBJ whole genome shotgun (WGS) entry which is preliminary data.</text>
</comment>
<dbReference type="RefSeq" id="WP_104439506.1">
    <property type="nucleotide sequence ID" value="NZ_PTJA01000018.1"/>
</dbReference>
<evidence type="ECO:0000313" key="4">
    <source>
        <dbReference type="EMBL" id="PPK76313.1"/>
    </source>
</evidence>
<reference evidence="4 5" key="1">
    <citation type="submission" date="2018-02" db="EMBL/GenBank/DDBJ databases">
        <title>Genomic Encyclopedia of Archaeal and Bacterial Type Strains, Phase II (KMG-II): from individual species to whole genera.</title>
        <authorList>
            <person name="Goeker M."/>
        </authorList>
    </citation>
    <scope>NUCLEOTIDE SEQUENCE [LARGE SCALE GENOMIC DNA]</scope>
    <source>
        <strain evidence="4 5">DSM 3808</strain>
    </source>
</reference>
<protein>
    <submittedName>
        <fullName evidence="4">1-acyl-sn-glycerol-3-phosphate acyltransferase</fullName>
    </submittedName>
</protein>
<dbReference type="Proteomes" id="UP000237749">
    <property type="component" value="Unassembled WGS sequence"/>
</dbReference>
<evidence type="ECO:0000256" key="1">
    <source>
        <dbReference type="ARBA" id="ARBA00022679"/>
    </source>
</evidence>
<dbReference type="PANTHER" id="PTHR10434">
    <property type="entry name" value="1-ACYL-SN-GLYCEROL-3-PHOSPHATE ACYLTRANSFERASE"/>
    <property type="match status" value="1"/>
</dbReference>
<gene>
    <name evidence="4" type="ORF">BXY41_1182</name>
</gene>
<evidence type="ECO:0000313" key="5">
    <source>
        <dbReference type="Proteomes" id="UP000237749"/>
    </source>
</evidence>
<keyword evidence="1 4" id="KW-0808">Transferase</keyword>
<sequence length="237" mass="27521">MNRIFYMVVRNFLRVPLWYYKIRKMGIKEEYYPHKERYEYIRNVVKKVNKSGRVEVMVHGVENIPSENGFILFPNHQGLFDMLAIMEACPKPLSVVVKKEAANLILVKEVVKALDGFYIDRQDIKASLDIISRMTAEVKEKKNFVIFAEGTRSREGNQLLPFKGGTFKSAVNACCPIVPVALIDSFKPFDENSSRKQKVEVCFLKPLYYEDYQKLKTTQIAELVHDKIQEEINQKMG</sequence>
<proteinExistence type="predicted"/>
<evidence type="ECO:0000256" key="2">
    <source>
        <dbReference type="ARBA" id="ARBA00023315"/>
    </source>
</evidence>
<dbReference type="OrthoDB" id="9803035at2"/>
<dbReference type="AlphaFoldDB" id="A0A2S6HG00"/>
<dbReference type="PANTHER" id="PTHR10434:SF11">
    <property type="entry name" value="1-ACYL-SN-GLYCEROL-3-PHOSPHATE ACYLTRANSFERASE"/>
    <property type="match status" value="1"/>
</dbReference>
<name>A0A2S6HG00_9FIRM</name>
<dbReference type="SMART" id="SM00563">
    <property type="entry name" value="PlsC"/>
    <property type="match status" value="1"/>
</dbReference>
<accession>A0A2S6HG00</accession>
<keyword evidence="5" id="KW-1185">Reference proteome</keyword>
<organism evidence="4 5">
    <name type="scientific">Lacrimispora xylanisolvens</name>
    <dbReference type="NCBI Taxonomy" id="384636"/>
    <lineage>
        <taxon>Bacteria</taxon>
        <taxon>Bacillati</taxon>
        <taxon>Bacillota</taxon>
        <taxon>Clostridia</taxon>
        <taxon>Lachnospirales</taxon>
        <taxon>Lachnospiraceae</taxon>
        <taxon>Lacrimispora</taxon>
    </lineage>
</organism>
<evidence type="ECO:0000259" key="3">
    <source>
        <dbReference type="SMART" id="SM00563"/>
    </source>
</evidence>